<accession>A0AAE0XBA4</accession>
<comment type="caution">
    <text evidence="2">The sequence shown here is derived from an EMBL/GenBank/DDBJ whole genome shotgun (WGS) entry which is preliminary data.</text>
</comment>
<gene>
    <name evidence="2" type="ORF">B0T22DRAFT_166321</name>
</gene>
<evidence type="ECO:0008006" key="4">
    <source>
        <dbReference type="Google" id="ProtNLM"/>
    </source>
</evidence>
<evidence type="ECO:0000313" key="3">
    <source>
        <dbReference type="Proteomes" id="UP001270362"/>
    </source>
</evidence>
<dbReference type="Proteomes" id="UP001270362">
    <property type="component" value="Unassembled WGS sequence"/>
</dbReference>
<feature type="chain" id="PRO_5042079299" description="Secreted protein" evidence="1">
    <location>
        <begin position="22"/>
        <end position="90"/>
    </location>
</feature>
<keyword evidence="1" id="KW-0732">Signal</keyword>
<evidence type="ECO:0000256" key="1">
    <source>
        <dbReference type="SAM" id="SignalP"/>
    </source>
</evidence>
<reference evidence="2" key="2">
    <citation type="submission" date="2023-06" db="EMBL/GenBank/DDBJ databases">
        <authorList>
            <consortium name="Lawrence Berkeley National Laboratory"/>
            <person name="Haridas S."/>
            <person name="Hensen N."/>
            <person name="Bonometti L."/>
            <person name="Westerberg I."/>
            <person name="Brannstrom I.O."/>
            <person name="Guillou S."/>
            <person name="Cros-Aarteil S."/>
            <person name="Calhoun S."/>
            <person name="Kuo A."/>
            <person name="Mondo S."/>
            <person name="Pangilinan J."/>
            <person name="Riley R."/>
            <person name="Labutti K."/>
            <person name="Andreopoulos B."/>
            <person name="Lipzen A."/>
            <person name="Chen C."/>
            <person name="Yanf M."/>
            <person name="Daum C."/>
            <person name="Ng V."/>
            <person name="Clum A."/>
            <person name="Steindorff A."/>
            <person name="Ohm R."/>
            <person name="Martin F."/>
            <person name="Silar P."/>
            <person name="Natvig D."/>
            <person name="Lalanne C."/>
            <person name="Gautier V."/>
            <person name="Ament-Velasquez S.L."/>
            <person name="Kruys A."/>
            <person name="Hutchinson M.I."/>
            <person name="Powell A.J."/>
            <person name="Barry K."/>
            <person name="Miller A.N."/>
            <person name="Grigoriev I.V."/>
            <person name="Debuchy R."/>
            <person name="Gladieux P."/>
            <person name="Thoren M.H."/>
            <person name="Johannesson H."/>
        </authorList>
    </citation>
    <scope>NUCLEOTIDE SEQUENCE</scope>
    <source>
        <strain evidence="2">CBS 314.62</strain>
    </source>
</reference>
<protein>
    <recommendedName>
        <fullName evidence="4">Secreted protein</fullName>
    </recommendedName>
</protein>
<keyword evidence="3" id="KW-1185">Reference proteome</keyword>
<dbReference type="EMBL" id="JAULSO010000002">
    <property type="protein sequence ID" value="KAK3689069.1"/>
    <property type="molecule type" value="Genomic_DNA"/>
</dbReference>
<feature type="signal peptide" evidence="1">
    <location>
        <begin position="1"/>
        <end position="21"/>
    </location>
</feature>
<proteinExistence type="predicted"/>
<dbReference type="AlphaFoldDB" id="A0AAE0XBA4"/>
<sequence>MRSAACLILGSMMISAGRIGAVMLCRMFVWPGSVQGMGEVHHIAGPCSFRPGRIRCSQGSRACRLDFHNRTAPLQIRVWRQWLGVLGCRY</sequence>
<reference evidence="2" key="1">
    <citation type="journal article" date="2023" name="Mol. Phylogenet. Evol.">
        <title>Genome-scale phylogeny and comparative genomics of the fungal order Sordariales.</title>
        <authorList>
            <person name="Hensen N."/>
            <person name="Bonometti L."/>
            <person name="Westerberg I."/>
            <person name="Brannstrom I.O."/>
            <person name="Guillou S."/>
            <person name="Cros-Aarteil S."/>
            <person name="Calhoun S."/>
            <person name="Haridas S."/>
            <person name="Kuo A."/>
            <person name="Mondo S."/>
            <person name="Pangilinan J."/>
            <person name="Riley R."/>
            <person name="LaButti K."/>
            <person name="Andreopoulos B."/>
            <person name="Lipzen A."/>
            <person name="Chen C."/>
            <person name="Yan M."/>
            <person name="Daum C."/>
            <person name="Ng V."/>
            <person name="Clum A."/>
            <person name="Steindorff A."/>
            <person name="Ohm R.A."/>
            <person name="Martin F."/>
            <person name="Silar P."/>
            <person name="Natvig D.O."/>
            <person name="Lalanne C."/>
            <person name="Gautier V."/>
            <person name="Ament-Velasquez S.L."/>
            <person name="Kruys A."/>
            <person name="Hutchinson M.I."/>
            <person name="Powell A.J."/>
            <person name="Barry K."/>
            <person name="Miller A.N."/>
            <person name="Grigoriev I.V."/>
            <person name="Debuchy R."/>
            <person name="Gladieux P."/>
            <person name="Hiltunen Thoren M."/>
            <person name="Johannesson H."/>
        </authorList>
    </citation>
    <scope>NUCLEOTIDE SEQUENCE</scope>
    <source>
        <strain evidence="2">CBS 314.62</strain>
    </source>
</reference>
<name>A0AAE0XBA4_9PEZI</name>
<organism evidence="2 3">
    <name type="scientific">Podospora appendiculata</name>
    <dbReference type="NCBI Taxonomy" id="314037"/>
    <lineage>
        <taxon>Eukaryota</taxon>
        <taxon>Fungi</taxon>
        <taxon>Dikarya</taxon>
        <taxon>Ascomycota</taxon>
        <taxon>Pezizomycotina</taxon>
        <taxon>Sordariomycetes</taxon>
        <taxon>Sordariomycetidae</taxon>
        <taxon>Sordariales</taxon>
        <taxon>Podosporaceae</taxon>
        <taxon>Podospora</taxon>
    </lineage>
</organism>
<evidence type="ECO:0000313" key="2">
    <source>
        <dbReference type="EMBL" id="KAK3689069.1"/>
    </source>
</evidence>